<dbReference type="PANTHER" id="PTHR10353">
    <property type="entry name" value="GLYCOSYL HYDROLASE"/>
    <property type="match status" value="1"/>
</dbReference>
<dbReference type="GO" id="GO:0005975">
    <property type="term" value="P:carbohydrate metabolic process"/>
    <property type="evidence" value="ECO:0007669"/>
    <property type="project" value="InterPro"/>
</dbReference>
<dbReference type="InterPro" id="IPR017853">
    <property type="entry name" value="GH"/>
</dbReference>
<evidence type="ECO:0008006" key="6">
    <source>
        <dbReference type="Google" id="ProtNLM"/>
    </source>
</evidence>
<evidence type="ECO:0000313" key="5">
    <source>
        <dbReference type="Proteomes" id="UP001058974"/>
    </source>
</evidence>
<sequence length="309" mass="34767">MASHNQLLAHAAAVKIYRTNYQASQNGSIGITLNCHWFLPFSNDTLDHQAAQRALDFMFGWFMQPVTTGEYPLSMVSFVGNRLPKFTREQSKILTGSFDFIGVNYYTSNYAANIPHSNNDTSKSTYFKDTHVNLTRGDSGTEPYLTSHYQLLAHAAAKLYKTKYQASQKGLLGITLNSDWFVPVSKEKADRDAAQRALDFMFGWYMEPVTKGEYPKSMQSMVGKRLPKFSEKESEQLKGSFDFLGLNYYSSFYAANAPHLRGAEPAQQTDALVNVTNQHDGKLPGPMLVVHLSTISRTIAFHKETVQQK</sequence>
<dbReference type="GO" id="GO:0008422">
    <property type="term" value="F:beta-glucosidase activity"/>
    <property type="evidence" value="ECO:0007669"/>
    <property type="project" value="TreeGrafter"/>
</dbReference>
<organism evidence="3 5">
    <name type="scientific">Pisum sativum</name>
    <name type="common">Garden pea</name>
    <name type="synonym">Lathyrus oleraceus</name>
    <dbReference type="NCBI Taxonomy" id="3888"/>
    <lineage>
        <taxon>Eukaryota</taxon>
        <taxon>Viridiplantae</taxon>
        <taxon>Streptophyta</taxon>
        <taxon>Embryophyta</taxon>
        <taxon>Tracheophyta</taxon>
        <taxon>Spermatophyta</taxon>
        <taxon>Magnoliopsida</taxon>
        <taxon>eudicotyledons</taxon>
        <taxon>Gunneridae</taxon>
        <taxon>Pentapetalae</taxon>
        <taxon>rosids</taxon>
        <taxon>fabids</taxon>
        <taxon>Fabales</taxon>
        <taxon>Fabaceae</taxon>
        <taxon>Papilionoideae</taxon>
        <taxon>50 kb inversion clade</taxon>
        <taxon>NPAAA clade</taxon>
        <taxon>Hologalegina</taxon>
        <taxon>IRL clade</taxon>
        <taxon>Fabeae</taxon>
        <taxon>Lathyrus</taxon>
    </lineage>
</organism>
<keyword evidence="5" id="KW-1185">Reference proteome</keyword>
<dbReference type="PANTHER" id="PTHR10353:SF240">
    <property type="entry name" value="BETA-GLUCOSIDASE, PUTATIVE-RELATED"/>
    <property type="match status" value="1"/>
</dbReference>
<dbReference type="AlphaFoldDB" id="A0A9D4VXY3"/>
<reference evidence="3 5" key="1">
    <citation type="journal article" date="2022" name="Nat. Genet.">
        <title>Improved pea reference genome and pan-genome highlight genomic features and evolutionary characteristics.</title>
        <authorList>
            <person name="Yang T."/>
            <person name="Liu R."/>
            <person name="Luo Y."/>
            <person name="Hu S."/>
            <person name="Wang D."/>
            <person name="Wang C."/>
            <person name="Pandey M.K."/>
            <person name="Ge S."/>
            <person name="Xu Q."/>
            <person name="Li N."/>
            <person name="Li G."/>
            <person name="Huang Y."/>
            <person name="Saxena R.K."/>
            <person name="Ji Y."/>
            <person name="Li M."/>
            <person name="Yan X."/>
            <person name="He Y."/>
            <person name="Liu Y."/>
            <person name="Wang X."/>
            <person name="Xiang C."/>
            <person name="Varshney R.K."/>
            <person name="Ding H."/>
            <person name="Gao S."/>
            <person name="Zong X."/>
        </authorList>
    </citation>
    <scope>NUCLEOTIDE SEQUENCE [LARGE SCALE GENOMIC DNA]</scope>
    <source>
        <strain evidence="3 5">cv. Zhongwan 6</strain>
    </source>
</reference>
<dbReference type="SUPFAM" id="SSF51445">
    <property type="entry name" value="(Trans)glycosidases"/>
    <property type="match status" value="2"/>
</dbReference>
<dbReference type="Pfam" id="PF00232">
    <property type="entry name" value="Glyco_hydro_1"/>
    <property type="match status" value="2"/>
</dbReference>
<dbReference type="InterPro" id="IPR001360">
    <property type="entry name" value="Glyco_hydro_1"/>
</dbReference>
<comment type="similarity">
    <text evidence="1 2">Belongs to the glycosyl hydrolase 1 family.</text>
</comment>
<comment type="caution">
    <text evidence="3">The sequence shown here is derived from an EMBL/GenBank/DDBJ whole genome shotgun (WGS) entry which is preliminary data.</text>
</comment>
<accession>A0A9D4VXY3</accession>
<proteinExistence type="inferred from homology"/>
<evidence type="ECO:0000256" key="1">
    <source>
        <dbReference type="ARBA" id="ARBA00010838"/>
    </source>
</evidence>
<dbReference type="Gramene" id="Psat07G0586800-T1">
    <property type="protein sequence ID" value="KAI5390736.1"/>
    <property type="gene ID" value="KIW84_075868"/>
</dbReference>
<gene>
    <name evidence="3" type="ORF">KIW84_075868</name>
    <name evidence="4" type="ORF">KIW84_075870</name>
</gene>
<evidence type="ECO:0000256" key="2">
    <source>
        <dbReference type="RuleBase" id="RU003690"/>
    </source>
</evidence>
<evidence type="ECO:0000313" key="3">
    <source>
        <dbReference type="EMBL" id="KAI5390736.1"/>
    </source>
</evidence>
<dbReference type="EMBL" id="JAMSHJ010000007">
    <property type="protein sequence ID" value="KAI5390736.1"/>
    <property type="molecule type" value="Genomic_DNA"/>
</dbReference>
<protein>
    <recommendedName>
        <fullName evidence="6">Beta-glucosidase</fullName>
    </recommendedName>
</protein>
<name>A0A9D4VXY3_PEA</name>
<dbReference type="Proteomes" id="UP001058974">
    <property type="component" value="Chromosome 7"/>
</dbReference>
<dbReference type="EMBL" id="JAMSHJ010000007">
    <property type="protein sequence ID" value="KAI5390738.1"/>
    <property type="molecule type" value="Genomic_DNA"/>
</dbReference>
<evidence type="ECO:0000313" key="4">
    <source>
        <dbReference type="EMBL" id="KAI5390738.1"/>
    </source>
</evidence>
<dbReference type="Gramene" id="Psat07G0587000-T1">
    <property type="protein sequence ID" value="KAI5390738.1"/>
    <property type="gene ID" value="KIW84_075870"/>
</dbReference>
<dbReference type="Gene3D" id="3.20.20.80">
    <property type="entry name" value="Glycosidases"/>
    <property type="match status" value="2"/>
</dbReference>